<dbReference type="Proteomes" id="UP000297288">
    <property type="component" value="Unassembled WGS sequence"/>
</dbReference>
<dbReference type="OrthoDB" id="9804325at2"/>
<dbReference type="SMART" id="SM00490">
    <property type="entry name" value="HELICc"/>
    <property type="match status" value="1"/>
</dbReference>
<keyword evidence="1 9" id="KW-0963">Cytoplasm</keyword>
<dbReference type="SMART" id="SM00982">
    <property type="entry name" value="TRCF"/>
    <property type="match status" value="1"/>
</dbReference>
<dbReference type="GO" id="GO:0006355">
    <property type="term" value="P:regulation of DNA-templated transcription"/>
    <property type="evidence" value="ECO:0007669"/>
    <property type="project" value="UniProtKB-UniRule"/>
</dbReference>
<evidence type="ECO:0000313" key="15">
    <source>
        <dbReference type="Proteomes" id="UP000297288"/>
    </source>
</evidence>
<evidence type="ECO:0000313" key="14">
    <source>
        <dbReference type="Proteomes" id="UP000199322"/>
    </source>
</evidence>
<keyword evidence="6 9" id="KW-0067">ATP-binding</keyword>
<dbReference type="RefSeq" id="WP_091402864.1">
    <property type="nucleotide sequence ID" value="NZ_FMYV01000002.1"/>
</dbReference>
<name>A0A1G6K3J6_9BACT</name>
<evidence type="ECO:0000259" key="11">
    <source>
        <dbReference type="PROSITE" id="PS51194"/>
    </source>
</evidence>
<evidence type="ECO:0000256" key="7">
    <source>
        <dbReference type="ARBA" id="ARBA00023125"/>
    </source>
</evidence>
<dbReference type="EMBL" id="SRME01000002">
    <property type="protein sequence ID" value="TGG88392.1"/>
    <property type="molecule type" value="Genomic_DNA"/>
</dbReference>
<dbReference type="SUPFAM" id="SSF141259">
    <property type="entry name" value="CarD-like"/>
    <property type="match status" value="1"/>
</dbReference>
<dbReference type="Gene3D" id="3.30.2060.10">
    <property type="entry name" value="Penicillin-binding protein 1b domain"/>
    <property type="match status" value="1"/>
</dbReference>
<evidence type="ECO:0000256" key="8">
    <source>
        <dbReference type="ARBA" id="ARBA00023204"/>
    </source>
</evidence>
<dbReference type="GO" id="GO:0005524">
    <property type="term" value="F:ATP binding"/>
    <property type="evidence" value="ECO:0007669"/>
    <property type="project" value="UniProtKB-UniRule"/>
</dbReference>
<dbReference type="Pfam" id="PF00270">
    <property type="entry name" value="DEAD"/>
    <property type="match status" value="1"/>
</dbReference>
<dbReference type="InterPro" id="IPR004576">
    <property type="entry name" value="Mfd"/>
</dbReference>
<dbReference type="InterPro" id="IPR014001">
    <property type="entry name" value="Helicase_ATP-bd"/>
</dbReference>
<reference evidence="13 15" key="2">
    <citation type="submission" date="2019-04" db="EMBL/GenBank/DDBJ databases">
        <title>Draft genome sequence data and analysis of a Fermenting Bacterium, Geotoga petraea strain HO-Geo1, isolated from heavy-oil petroleum reservoir in Russia.</title>
        <authorList>
            <person name="Grouzdev D.S."/>
            <person name="Semenova E.M."/>
            <person name="Sokolova D.S."/>
            <person name="Tourova T.P."/>
            <person name="Poltaraus A.B."/>
            <person name="Nazina T.N."/>
        </authorList>
    </citation>
    <scope>NUCLEOTIDE SEQUENCE [LARGE SCALE GENOMIC DNA]</scope>
    <source>
        <strain evidence="13 15">HO-Geo1</strain>
    </source>
</reference>
<evidence type="ECO:0000256" key="2">
    <source>
        <dbReference type="ARBA" id="ARBA00022741"/>
    </source>
</evidence>
<evidence type="ECO:0000256" key="5">
    <source>
        <dbReference type="ARBA" id="ARBA00022806"/>
    </source>
</evidence>
<dbReference type="InterPro" id="IPR047112">
    <property type="entry name" value="RecG/Mfd"/>
</dbReference>
<comment type="function">
    <text evidence="9">Couples transcription and DNA repair by recognizing RNA polymerase (RNAP) stalled at DNA lesions. Mediates ATP-dependent release of RNAP and its truncated transcript from the DNA, and recruitment of nucleotide excision repair machinery to the damaged site.</text>
</comment>
<evidence type="ECO:0000313" key="12">
    <source>
        <dbReference type="EMBL" id="SDC24856.1"/>
    </source>
</evidence>
<dbReference type="SUPFAM" id="SSF143517">
    <property type="entry name" value="TRCF domain-like"/>
    <property type="match status" value="1"/>
</dbReference>
<comment type="similarity">
    <text evidence="9">In the C-terminal section; belongs to the helicase family. RecG subfamily.</text>
</comment>
<dbReference type="PANTHER" id="PTHR47964:SF1">
    <property type="entry name" value="ATP-DEPENDENT DNA HELICASE HOMOLOG RECG, CHLOROPLASTIC"/>
    <property type="match status" value="1"/>
</dbReference>
<dbReference type="InterPro" id="IPR036101">
    <property type="entry name" value="CarD-like/TRCF_RID_sf"/>
</dbReference>
<dbReference type="PROSITE" id="PS51194">
    <property type="entry name" value="HELICASE_CTER"/>
    <property type="match status" value="1"/>
</dbReference>
<evidence type="ECO:0000313" key="13">
    <source>
        <dbReference type="EMBL" id="TGG88392.1"/>
    </source>
</evidence>
<keyword evidence="8 9" id="KW-0234">DNA repair</keyword>
<dbReference type="Gene3D" id="3.40.50.300">
    <property type="entry name" value="P-loop containing nucleotide triphosphate hydrolases"/>
    <property type="match status" value="2"/>
</dbReference>
<dbReference type="PANTHER" id="PTHR47964">
    <property type="entry name" value="ATP-DEPENDENT DNA HELICASE HOMOLOG RECG, CHLOROPLASTIC"/>
    <property type="match status" value="1"/>
</dbReference>
<evidence type="ECO:0000256" key="6">
    <source>
        <dbReference type="ARBA" id="ARBA00022840"/>
    </source>
</evidence>
<keyword evidence="2 9" id="KW-0547">Nucleotide-binding</keyword>
<evidence type="ECO:0000256" key="4">
    <source>
        <dbReference type="ARBA" id="ARBA00022801"/>
    </source>
</evidence>
<keyword evidence="3 9" id="KW-0227">DNA damage</keyword>
<comment type="similarity">
    <text evidence="9">In the N-terminal section; belongs to the UvrB family.</text>
</comment>
<dbReference type="Gene3D" id="3.90.1150.50">
    <property type="entry name" value="Transcription-repair-coupling factor, D7 domain"/>
    <property type="match status" value="1"/>
</dbReference>
<keyword evidence="7 9" id="KW-0238">DNA-binding</keyword>
<dbReference type="Pfam" id="PF00271">
    <property type="entry name" value="Helicase_C"/>
    <property type="match status" value="1"/>
</dbReference>
<dbReference type="STRING" id="28234.SAMN04488588_0706"/>
<feature type="domain" description="Helicase ATP-binding" evidence="10">
    <location>
        <begin position="452"/>
        <end position="613"/>
    </location>
</feature>
<dbReference type="EC" id="3.6.4.-" evidence="9"/>
<dbReference type="InterPro" id="IPR027417">
    <property type="entry name" value="P-loop_NTPase"/>
</dbReference>
<evidence type="ECO:0000256" key="3">
    <source>
        <dbReference type="ARBA" id="ARBA00022763"/>
    </source>
</evidence>
<dbReference type="GO" id="GO:0016787">
    <property type="term" value="F:hydrolase activity"/>
    <property type="evidence" value="ECO:0007669"/>
    <property type="project" value="UniProtKB-KW"/>
</dbReference>
<dbReference type="InterPro" id="IPR005118">
    <property type="entry name" value="TRCF_C"/>
</dbReference>
<dbReference type="Pfam" id="PF02559">
    <property type="entry name" value="CarD_TRCF_RID"/>
    <property type="match status" value="1"/>
</dbReference>
<accession>A0A1G6K3J6</accession>
<reference evidence="12 14" key="1">
    <citation type="submission" date="2016-10" db="EMBL/GenBank/DDBJ databases">
        <authorList>
            <person name="de Groot N.N."/>
        </authorList>
    </citation>
    <scope>NUCLEOTIDE SEQUENCE [LARGE SCALE GENOMIC DNA]</scope>
    <source>
        <strain evidence="12 14">WG14</strain>
    </source>
</reference>
<dbReference type="GO" id="GO:0000716">
    <property type="term" value="P:transcription-coupled nucleotide-excision repair, DNA damage recognition"/>
    <property type="evidence" value="ECO:0007669"/>
    <property type="project" value="UniProtKB-UniRule"/>
</dbReference>
<comment type="subcellular location">
    <subcellularLocation>
        <location evidence="9">Cytoplasm</location>
    </subcellularLocation>
</comment>
<feature type="domain" description="Helicase C-terminal" evidence="11">
    <location>
        <begin position="622"/>
        <end position="786"/>
    </location>
</feature>
<dbReference type="Pfam" id="PF17757">
    <property type="entry name" value="UvrB_inter"/>
    <property type="match status" value="1"/>
</dbReference>
<dbReference type="EMBL" id="FMYV01000002">
    <property type="protein sequence ID" value="SDC24856.1"/>
    <property type="molecule type" value="Genomic_DNA"/>
</dbReference>
<protein>
    <recommendedName>
        <fullName evidence="9">Transcription-repair-coupling factor</fullName>
        <shortName evidence="9">TRCF</shortName>
        <ecNumber evidence="9">3.6.4.-</ecNumber>
    </recommendedName>
</protein>
<dbReference type="CDD" id="cd17991">
    <property type="entry name" value="DEXHc_TRCF"/>
    <property type="match status" value="1"/>
</dbReference>
<dbReference type="InterPro" id="IPR001650">
    <property type="entry name" value="Helicase_C-like"/>
</dbReference>
<dbReference type="GO" id="GO:0003684">
    <property type="term" value="F:damaged DNA binding"/>
    <property type="evidence" value="ECO:0007669"/>
    <property type="project" value="InterPro"/>
</dbReference>
<dbReference type="SUPFAM" id="SSF52540">
    <property type="entry name" value="P-loop containing nucleoside triphosphate hydrolases"/>
    <property type="match status" value="3"/>
</dbReference>
<keyword evidence="14" id="KW-1185">Reference proteome</keyword>
<sequence length="974" mass="114445">MNKDIIKYIKDNPTNKTRVFIFPEYTNLEIEDENLNVFPDYDIFPFEDIDISSKIKKQRLNIMYKLIKGKDLNLVTTLHSMTRFTIPPENFYIKNYSYGDNFIDELYEIGYKNVFEITEPSEYSKRGFIRDIFVPIYKNPIRLELFDDEIERLNYFDPLNQKSIKKIEKFDLVPGSEIFYDQFNINLMNERLKSEMKKFKEIEELNIDMLNYFPSLFHKNKATLLSYLPKDTEFIIIEKDKIVKTFTEKERENIEMSDSKVKKAIYKKYSGMNIQILDTINYKELDIKLKRKKVKQTEDKEKDLEYLPLLDWEDLKEDDLIVHDDYGIGVFKGVKIKSTPIGKREYITIEYSNKSKIFVPVERLDKISKYIGDKSKVRISSLNGKKWKKTKKEVEKKIHEKVKKLLEIYALRENKKGKIIKGDEELEKKLQETFPYVETNDQLKSIEEINRDLMSNKPMDRLLVGDAGFGKTEVALRAAFKAIIDNYQVLFLAPTTILSQQHYDTFVERLKGFGVNIKLLNRHITPKERNEIIKQASLGEIDILIGTHSLLSEKIKIKKLGLVIIDEEQRFGVLQKERLKELELGVNFLMMSATPIPRTLYMSISGLREISTISTPPFGRMPIQTYIGNYSDRIVRIAALREKSRGGQILYVHNRVNGLKKIYEYLKNLIPEIKIEYLHGRTNKIEFNKIINRFYNNEIDMLVTTSIIENGVDIPNVNTIIIDDSQRYGISQLYQLKGRVGRSKRRAFAYFLYKDSLTNDSKRRLEAMKKFNEPGSGLKLALRDLEIRGYGDVLGIDQKGHINSIGLHLYKDILEETVNKMTGKETIEKKQKIYTEIKGIKGSLLIPEYYIGNSIERMRIYRRISILSNLDELNELYKEIEDRFGKIPEELTNLFDYARIRINASYNGIRLIEIGDNYVKLVFDEDVVPRKEDFNFKVKRINLDPKTNEMIIYGIKNFKEYFNKVLKIGEKENV</sequence>
<proteinExistence type="inferred from homology"/>
<keyword evidence="5 13" id="KW-0347">Helicase</keyword>
<organism evidence="12 14">
    <name type="scientific">Geotoga petraea</name>
    <dbReference type="NCBI Taxonomy" id="28234"/>
    <lineage>
        <taxon>Bacteria</taxon>
        <taxon>Thermotogati</taxon>
        <taxon>Thermotogota</taxon>
        <taxon>Thermotogae</taxon>
        <taxon>Petrotogales</taxon>
        <taxon>Petrotogaceae</taxon>
        <taxon>Geotoga</taxon>
    </lineage>
</organism>
<dbReference type="InterPro" id="IPR037235">
    <property type="entry name" value="TRCF-like_C_D7"/>
</dbReference>
<dbReference type="HAMAP" id="MF_00969">
    <property type="entry name" value="TRCF"/>
    <property type="match status" value="1"/>
</dbReference>
<dbReference type="InterPro" id="IPR003711">
    <property type="entry name" value="CarD-like/TRCF_RID"/>
</dbReference>
<dbReference type="Gene3D" id="2.40.10.170">
    <property type="match status" value="1"/>
</dbReference>
<gene>
    <name evidence="9" type="primary">mfd</name>
    <name evidence="13" type="ORF">E4650_04940</name>
    <name evidence="12" type="ORF">SAMN04488588_0706</name>
</gene>
<evidence type="ECO:0000259" key="10">
    <source>
        <dbReference type="PROSITE" id="PS51192"/>
    </source>
</evidence>
<keyword evidence="4 9" id="KW-0378">Hydrolase</keyword>
<dbReference type="SMART" id="SM01058">
    <property type="entry name" value="CarD_TRCF"/>
    <property type="match status" value="1"/>
</dbReference>
<evidence type="ECO:0000256" key="1">
    <source>
        <dbReference type="ARBA" id="ARBA00022490"/>
    </source>
</evidence>
<dbReference type="GO" id="GO:0003678">
    <property type="term" value="F:DNA helicase activity"/>
    <property type="evidence" value="ECO:0007669"/>
    <property type="project" value="TreeGrafter"/>
</dbReference>
<dbReference type="InterPro" id="IPR041471">
    <property type="entry name" value="UvrB_inter"/>
</dbReference>
<dbReference type="Pfam" id="PF03461">
    <property type="entry name" value="TRCF"/>
    <property type="match status" value="1"/>
</dbReference>
<dbReference type="SMART" id="SM00487">
    <property type="entry name" value="DEXDc"/>
    <property type="match status" value="1"/>
</dbReference>
<dbReference type="GO" id="GO:0005737">
    <property type="term" value="C:cytoplasm"/>
    <property type="evidence" value="ECO:0007669"/>
    <property type="project" value="UniProtKB-SubCell"/>
</dbReference>
<dbReference type="AlphaFoldDB" id="A0A1G6K3J6"/>
<dbReference type="PROSITE" id="PS51192">
    <property type="entry name" value="HELICASE_ATP_BIND_1"/>
    <property type="match status" value="1"/>
</dbReference>
<dbReference type="Proteomes" id="UP000199322">
    <property type="component" value="Unassembled WGS sequence"/>
</dbReference>
<evidence type="ECO:0000256" key="9">
    <source>
        <dbReference type="HAMAP-Rule" id="MF_00969"/>
    </source>
</evidence>
<dbReference type="InterPro" id="IPR011545">
    <property type="entry name" value="DEAD/DEAH_box_helicase_dom"/>
</dbReference>